<dbReference type="Pfam" id="PF05907">
    <property type="entry name" value="CXXC_Zn-b_euk"/>
    <property type="match status" value="1"/>
</dbReference>
<dbReference type="InterPro" id="IPR008584">
    <property type="entry name" value="CXXC_Zn-binding_euk"/>
</dbReference>
<keyword evidence="2" id="KW-1185">Reference proteome</keyword>
<name>A0AAW1GP74_SAPOF</name>
<proteinExistence type="predicted"/>
<sequence length="137" mass="15571">MACRKKGKNLRCENDGWVSENLSACLEDKIVFGRKKNLVNIKKKCTNWGRIGTIKLTPIPSFEGLTPDRCENNNFIDLIGFDCEGLVPTEEDFAFGAQWRVETTFGRTFENVELTSGKWMASEIQASISNITVQFRR</sequence>
<protein>
    <submittedName>
        <fullName evidence="1">Uncharacterized protein</fullName>
    </submittedName>
</protein>
<dbReference type="EMBL" id="JBDFQZ010000014">
    <property type="protein sequence ID" value="KAK9665654.1"/>
    <property type="molecule type" value="Genomic_DNA"/>
</dbReference>
<organism evidence="1 2">
    <name type="scientific">Saponaria officinalis</name>
    <name type="common">Common soapwort</name>
    <name type="synonym">Lychnis saponaria</name>
    <dbReference type="NCBI Taxonomy" id="3572"/>
    <lineage>
        <taxon>Eukaryota</taxon>
        <taxon>Viridiplantae</taxon>
        <taxon>Streptophyta</taxon>
        <taxon>Embryophyta</taxon>
        <taxon>Tracheophyta</taxon>
        <taxon>Spermatophyta</taxon>
        <taxon>Magnoliopsida</taxon>
        <taxon>eudicotyledons</taxon>
        <taxon>Gunneridae</taxon>
        <taxon>Pentapetalae</taxon>
        <taxon>Caryophyllales</taxon>
        <taxon>Caryophyllaceae</taxon>
        <taxon>Caryophylleae</taxon>
        <taxon>Saponaria</taxon>
    </lineage>
</organism>
<dbReference type="Proteomes" id="UP001443914">
    <property type="component" value="Unassembled WGS sequence"/>
</dbReference>
<accession>A0AAW1GP74</accession>
<dbReference type="SUPFAM" id="SSF141678">
    <property type="entry name" value="MAL13P1.257-like"/>
    <property type="match status" value="1"/>
</dbReference>
<reference evidence="1" key="1">
    <citation type="submission" date="2024-03" db="EMBL/GenBank/DDBJ databases">
        <title>WGS assembly of Saponaria officinalis var. Norfolk2.</title>
        <authorList>
            <person name="Jenkins J."/>
            <person name="Shu S."/>
            <person name="Grimwood J."/>
            <person name="Barry K."/>
            <person name="Goodstein D."/>
            <person name="Schmutz J."/>
            <person name="Leebens-Mack J."/>
            <person name="Osbourn A."/>
        </authorList>
    </citation>
    <scope>NUCLEOTIDE SEQUENCE [LARGE SCALE GENOMIC DNA]</scope>
    <source>
        <strain evidence="1">JIC</strain>
    </source>
</reference>
<gene>
    <name evidence="1" type="ORF">RND81_14G126700</name>
</gene>
<evidence type="ECO:0000313" key="2">
    <source>
        <dbReference type="Proteomes" id="UP001443914"/>
    </source>
</evidence>
<comment type="caution">
    <text evidence="1">The sequence shown here is derived from an EMBL/GenBank/DDBJ whole genome shotgun (WGS) entry which is preliminary data.</text>
</comment>
<evidence type="ECO:0000313" key="1">
    <source>
        <dbReference type="EMBL" id="KAK9665654.1"/>
    </source>
</evidence>
<dbReference type="AlphaFoldDB" id="A0AAW1GP74"/>